<evidence type="ECO:0000259" key="4">
    <source>
        <dbReference type="Pfam" id="PF21773"/>
    </source>
</evidence>
<dbReference type="InterPro" id="IPR049258">
    <property type="entry name" value="ODAD1_CC"/>
</dbReference>
<feature type="compositionally biased region" description="Polar residues" evidence="3">
    <location>
        <begin position="271"/>
        <end position="285"/>
    </location>
</feature>
<feature type="region of interest" description="Disordered" evidence="3">
    <location>
        <begin position="201"/>
        <end position="290"/>
    </location>
</feature>
<evidence type="ECO:0000256" key="3">
    <source>
        <dbReference type="SAM" id="MobiDB-lite"/>
    </source>
</evidence>
<proteinExistence type="predicted"/>
<feature type="coiled-coil region" evidence="2">
    <location>
        <begin position="323"/>
        <end position="396"/>
    </location>
</feature>
<organism evidence="6 7">
    <name type="scientific">Macrostomum lignano</name>
    <dbReference type="NCBI Taxonomy" id="282301"/>
    <lineage>
        <taxon>Eukaryota</taxon>
        <taxon>Metazoa</taxon>
        <taxon>Spiralia</taxon>
        <taxon>Lophotrochozoa</taxon>
        <taxon>Platyhelminthes</taxon>
        <taxon>Rhabditophora</taxon>
        <taxon>Macrostomorpha</taxon>
        <taxon>Macrostomida</taxon>
        <taxon>Macrostomidae</taxon>
        <taxon>Macrostomum</taxon>
    </lineage>
</organism>
<gene>
    <name evidence="6" type="ORF">BOX15_Mlig032824g1</name>
    <name evidence="5" type="ORF">BOX15_Mlig032824g2</name>
</gene>
<dbReference type="GO" id="GO:0003341">
    <property type="term" value="P:cilium movement"/>
    <property type="evidence" value="ECO:0007669"/>
    <property type="project" value="InterPro"/>
</dbReference>
<evidence type="ECO:0000313" key="7">
    <source>
        <dbReference type="Proteomes" id="UP000215902"/>
    </source>
</evidence>
<feature type="compositionally biased region" description="Basic and acidic residues" evidence="3">
    <location>
        <begin position="201"/>
        <end position="270"/>
    </location>
</feature>
<evidence type="ECO:0000313" key="6">
    <source>
        <dbReference type="EMBL" id="PAA64306.1"/>
    </source>
</evidence>
<evidence type="ECO:0000256" key="1">
    <source>
        <dbReference type="ARBA" id="ARBA00023054"/>
    </source>
</evidence>
<feature type="compositionally biased region" description="Basic residues" evidence="3">
    <location>
        <begin position="526"/>
        <end position="538"/>
    </location>
</feature>
<dbReference type="GO" id="GO:0035253">
    <property type="term" value="C:ciliary rootlet"/>
    <property type="evidence" value="ECO:0007669"/>
    <property type="project" value="TreeGrafter"/>
</dbReference>
<dbReference type="Proteomes" id="UP000215902">
    <property type="component" value="Unassembled WGS sequence"/>
</dbReference>
<protein>
    <recommendedName>
        <fullName evidence="4">ODAD1 central coiled coil region domain-containing protein</fullName>
    </recommendedName>
</protein>
<dbReference type="InterPro" id="IPR033192">
    <property type="entry name" value="ODAD3"/>
</dbReference>
<keyword evidence="7" id="KW-1185">Reference proteome</keyword>
<feature type="non-terminal residue" evidence="6">
    <location>
        <position position="1"/>
    </location>
</feature>
<comment type="caution">
    <text evidence="6">The sequence shown here is derived from an EMBL/GenBank/DDBJ whole genome shotgun (WGS) entry which is preliminary data.</text>
</comment>
<feature type="compositionally biased region" description="Acidic residues" evidence="3">
    <location>
        <begin position="497"/>
        <end position="507"/>
    </location>
</feature>
<dbReference type="EMBL" id="NIVC01001763">
    <property type="protein sequence ID" value="PAA64306.1"/>
    <property type="molecule type" value="Genomic_DNA"/>
</dbReference>
<dbReference type="EMBL" id="NIVC01002527">
    <property type="protein sequence ID" value="PAA57121.1"/>
    <property type="molecule type" value="Genomic_DNA"/>
</dbReference>
<feature type="domain" description="ODAD1 central coiled coil region" evidence="4">
    <location>
        <begin position="179"/>
        <end position="411"/>
    </location>
</feature>
<evidence type="ECO:0000313" key="5">
    <source>
        <dbReference type="EMBL" id="PAA57121.1"/>
    </source>
</evidence>
<dbReference type="PANTHER" id="PTHR46518:SF1">
    <property type="entry name" value="OUTER DYNEIN ARM-DOCKING COMPLEX SUBUNIT 3"/>
    <property type="match status" value="1"/>
</dbReference>
<dbReference type="STRING" id="282301.A0A267ES77"/>
<reference evidence="6 7" key="1">
    <citation type="submission" date="2017-06" db="EMBL/GenBank/DDBJ databases">
        <title>A platform for efficient transgenesis in Macrostomum lignano, a flatworm model organism for stem cell research.</title>
        <authorList>
            <person name="Berezikov E."/>
        </authorList>
    </citation>
    <scope>NUCLEOTIDE SEQUENCE [LARGE SCALE GENOMIC DNA]</scope>
    <source>
        <strain evidence="6">DV1</strain>
        <tissue evidence="6">Whole organism</tissue>
    </source>
</reference>
<dbReference type="Pfam" id="PF21773">
    <property type="entry name" value="ODAD1_CC"/>
    <property type="match status" value="1"/>
</dbReference>
<evidence type="ECO:0000256" key="2">
    <source>
        <dbReference type="SAM" id="Coils"/>
    </source>
</evidence>
<feature type="region of interest" description="Disordered" evidence="3">
    <location>
        <begin position="479"/>
        <end position="538"/>
    </location>
</feature>
<keyword evidence="1 2" id="KW-0175">Coiled coil</keyword>
<name>A0A267ES77_9PLAT</name>
<dbReference type="PANTHER" id="PTHR46518">
    <property type="entry name" value="COILED-COIL DOMAIN-CONTAINING PROTEIN 151"/>
    <property type="match status" value="1"/>
</dbReference>
<dbReference type="OrthoDB" id="10255247at2759"/>
<feature type="region of interest" description="Disordered" evidence="3">
    <location>
        <begin position="122"/>
        <end position="149"/>
    </location>
</feature>
<dbReference type="GO" id="GO:0036064">
    <property type="term" value="C:ciliary basal body"/>
    <property type="evidence" value="ECO:0007669"/>
    <property type="project" value="TreeGrafter"/>
</dbReference>
<dbReference type="AlphaFoldDB" id="A0A267ES77"/>
<sequence length="538" mass="62667">TERPLAEKVEELRNKINLLEGDRKAYYENSYYTQKQNKEKIGQLRKENKDLRKQLKDRLSADDHVINQAFQDRPVERAALSNKTGRDAIQTMDYKVSDTKKKLNALKHMTAVKQRKLDELQQENKEMEQDAEEAKATEEGESYEGRRLRDLENKMDKTNMKLKEAEHIKRTYEQIKSRLQEDHLSFGNTLDAMEAEIREGREEISELERTAEEANRSKEEAAHKLKKMEETVYTERKRREQEIHKLKSEADEKRLQYEKMERRQAQRDSTQDQGPERTSSSLGDSQQEKITDLQEAFKRIKEATGVSDLNEVVIRFENQGSTREHLEELKKDSEKETQRLRAERDTLKTQFDDVKYSGECKLSSGQKILENYQTQLRREEEDRAAVEQELESASKVLVQCKAGVDHLHEKLSHIKVARSHAAQAQIDPSSDAYVLDVLGKCEERLLKLMAELEKEDVEAELKAMRAEEFNQQVESKLPQHNVRISLAGQSREKSYDDDSDSAEDDGEVLSRAAVKKQSQQLIDQKTKKRVARKKKTKK</sequence>
<accession>A0A267ES77</accession>
<dbReference type="GO" id="GO:0097542">
    <property type="term" value="C:ciliary tip"/>
    <property type="evidence" value="ECO:0007669"/>
    <property type="project" value="TreeGrafter"/>
</dbReference>
<dbReference type="GO" id="GO:0036158">
    <property type="term" value="P:outer dynein arm assembly"/>
    <property type="evidence" value="ECO:0007669"/>
    <property type="project" value="InterPro"/>
</dbReference>
<feature type="coiled-coil region" evidence="2">
    <location>
        <begin position="9"/>
        <end position="61"/>
    </location>
</feature>